<keyword evidence="1" id="KW-0472">Membrane</keyword>
<evidence type="ECO:0000313" key="4">
    <source>
        <dbReference type="EMBL" id="PNX82597.1"/>
    </source>
</evidence>
<dbReference type="EMBL" id="ASHM01039139">
    <property type="protein sequence ID" value="PNX81051.1"/>
    <property type="molecule type" value="Genomic_DNA"/>
</dbReference>
<gene>
    <name evidence="2" type="ORF">L195_g036328</name>
    <name evidence="3" type="ORF">L195_g037066</name>
    <name evidence="4" type="ORF">L195_g038627</name>
</gene>
<name>A0A2K3LR88_TRIPR</name>
<proteinExistence type="predicted"/>
<evidence type="ECO:0000313" key="5">
    <source>
        <dbReference type="Proteomes" id="UP000236291"/>
    </source>
</evidence>
<evidence type="ECO:0000313" key="2">
    <source>
        <dbReference type="EMBL" id="PNX80329.1"/>
    </source>
</evidence>
<organism evidence="3 5">
    <name type="scientific">Trifolium pratense</name>
    <name type="common">Red clover</name>
    <dbReference type="NCBI Taxonomy" id="57577"/>
    <lineage>
        <taxon>Eukaryota</taxon>
        <taxon>Viridiplantae</taxon>
        <taxon>Streptophyta</taxon>
        <taxon>Embryophyta</taxon>
        <taxon>Tracheophyta</taxon>
        <taxon>Spermatophyta</taxon>
        <taxon>Magnoliopsida</taxon>
        <taxon>eudicotyledons</taxon>
        <taxon>Gunneridae</taxon>
        <taxon>Pentapetalae</taxon>
        <taxon>rosids</taxon>
        <taxon>fabids</taxon>
        <taxon>Fabales</taxon>
        <taxon>Fabaceae</taxon>
        <taxon>Papilionoideae</taxon>
        <taxon>50 kb inversion clade</taxon>
        <taxon>NPAAA clade</taxon>
        <taxon>Hologalegina</taxon>
        <taxon>IRL clade</taxon>
        <taxon>Trifolieae</taxon>
        <taxon>Trifolium</taxon>
    </lineage>
</organism>
<protein>
    <submittedName>
        <fullName evidence="2">Putative F-box protein</fullName>
    </submittedName>
</protein>
<reference evidence="3 5" key="1">
    <citation type="journal article" date="2014" name="Am. J. Bot.">
        <title>Genome assembly and annotation for red clover (Trifolium pratense; Fabaceae).</title>
        <authorList>
            <person name="Istvanek J."/>
            <person name="Jaros M."/>
            <person name="Krenek A."/>
            <person name="Repkova J."/>
        </authorList>
    </citation>
    <scope>NUCLEOTIDE SEQUENCE [LARGE SCALE GENOMIC DNA]</scope>
    <source>
        <strain evidence="5">cv. Tatra</strain>
        <tissue evidence="3">Young leaves</tissue>
    </source>
</reference>
<sequence>MSCIACCTDSDAPLLGLKLSSALLFSAATGMLLVMNKIQPSQLAEEQRNATRLFKQLHTQIQNKISLGCNNNNNLSESDVRDAIEKILAMDKAFPLPLLGGKMIEKFPSKYEASNWWPKNKTRVPPRTDRSGESKFDSWWEQFLARLYLPCGRSLDYWGPVPLGTRGLIPKKKTRVNNKMEINESNNGWNLELENEMKEVIEVVKRKDIEDYERLGNIALKINKSLAMLGPLLTGLGAIGSSFVGDEMLVNFVPVFAGALATVVNSFEHGGQVGMVFEMYRNCGGFFELLEETVEETIEERDLNRRENGEVFEMKLALSLGRSVMEMRELASKSASCRSEGCEIDEFANKLF</sequence>
<feature type="transmembrane region" description="Helical" evidence="1">
    <location>
        <begin position="19"/>
        <end position="38"/>
    </location>
</feature>
<dbReference type="AlphaFoldDB" id="A0A2K3LR88"/>
<dbReference type="PANTHER" id="PTHR33358">
    <property type="entry name" value="F-BOX PROTEIN WITH A DOMAIN PROTEIN"/>
    <property type="match status" value="1"/>
</dbReference>
<dbReference type="Proteomes" id="UP000236291">
    <property type="component" value="Unassembled WGS sequence"/>
</dbReference>
<reference evidence="3 5" key="2">
    <citation type="journal article" date="2017" name="Front. Plant Sci.">
        <title>Gene Classification and Mining of Molecular Markers Useful in Red Clover (Trifolium pratense) Breeding.</title>
        <authorList>
            <person name="Istvanek J."/>
            <person name="Dluhosova J."/>
            <person name="Dluhos P."/>
            <person name="Patkova L."/>
            <person name="Nedelnik J."/>
            <person name="Repkova J."/>
        </authorList>
    </citation>
    <scope>NUCLEOTIDE SEQUENCE [LARGE SCALE GENOMIC DNA]</scope>
    <source>
        <strain evidence="5">cv. Tatra</strain>
        <tissue evidence="3">Young leaves</tissue>
    </source>
</reference>
<dbReference type="PANTHER" id="PTHR33358:SF3">
    <property type="entry name" value="PLANT-LIKE PROTEIN, PUTATIVE-RELATED"/>
    <property type="match status" value="1"/>
</dbReference>
<dbReference type="STRING" id="57577.A0A2K3LR88"/>
<keyword evidence="1" id="KW-1133">Transmembrane helix</keyword>
<dbReference type="EMBL" id="ASHM01042349">
    <property type="protein sequence ID" value="PNX82597.1"/>
    <property type="molecule type" value="Genomic_DNA"/>
</dbReference>
<keyword evidence="1" id="KW-0812">Transmembrane</keyword>
<evidence type="ECO:0000256" key="1">
    <source>
        <dbReference type="SAM" id="Phobius"/>
    </source>
</evidence>
<dbReference type="EMBL" id="ASHM01037746">
    <property type="protein sequence ID" value="PNX80329.1"/>
    <property type="molecule type" value="Genomic_DNA"/>
</dbReference>
<dbReference type="Pfam" id="PF14476">
    <property type="entry name" value="Chloroplast_duf"/>
    <property type="match status" value="2"/>
</dbReference>
<dbReference type="InterPro" id="IPR027949">
    <property type="entry name" value="Chloroplast_duf"/>
</dbReference>
<accession>A0A2K3LR88</accession>
<comment type="caution">
    <text evidence="3">The sequence shown here is derived from an EMBL/GenBank/DDBJ whole genome shotgun (WGS) entry which is preliminary data.</text>
</comment>
<evidence type="ECO:0000313" key="3">
    <source>
        <dbReference type="EMBL" id="PNX81051.1"/>
    </source>
</evidence>